<comment type="caution">
    <text evidence="1">The sequence shown here is derived from an EMBL/GenBank/DDBJ whole genome shotgun (WGS) entry which is preliminary data.</text>
</comment>
<accession>A0A5C4KUM2</accession>
<dbReference type="Proteomes" id="UP000306272">
    <property type="component" value="Unassembled WGS sequence"/>
</dbReference>
<evidence type="ECO:0000313" key="2">
    <source>
        <dbReference type="Proteomes" id="UP000306272"/>
    </source>
</evidence>
<organism evidence="1 2">
    <name type="scientific">Pseudomonas jessenii</name>
    <dbReference type="NCBI Taxonomy" id="77298"/>
    <lineage>
        <taxon>Bacteria</taxon>
        <taxon>Pseudomonadati</taxon>
        <taxon>Pseudomonadota</taxon>
        <taxon>Gammaproteobacteria</taxon>
        <taxon>Pseudomonadales</taxon>
        <taxon>Pseudomonadaceae</taxon>
        <taxon>Pseudomonas</taxon>
    </lineage>
</organism>
<sequence length="69" mass="7141">MGCWQFTAFGQTKHRPPCGSGLARESGESVDIDVPDTALSRASPLPQVDIIVCPGSGNNVQSTAAIAAR</sequence>
<proteinExistence type="predicted"/>
<evidence type="ECO:0000313" key="1">
    <source>
        <dbReference type="EMBL" id="TNB93862.1"/>
    </source>
</evidence>
<keyword evidence="2" id="KW-1185">Reference proteome</keyword>
<gene>
    <name evidence="1" type="ORF">FHG55_19280</name>
</gene>
<protein>
    <submittedName>
        <fullName evidence="1">Uncharacterized protein</fullName>
    </submittedName>
</protein>
<name>A0A5C4KUM2_PSEJE</name>
<reference evidence="1" key="1">
    <citation type="submission" date="2019-06" db="EMBL/GenBank/DDBJ databases">
        <title>Pseudomonas-derived Butenolides : (Bio)synthesis of Styrolides.</title>
        <authorList>
            <person name="Klapper M."/>
            <person name="Chowdhury S."/>
            <person name="Stallforth P."/>
        </authorList>
    </citation>
    <scope>NUCLEOTIDE SEQUENCE [LARGE SCALE GENOMIC DNA]</scope>
    <source>
        <strain evidence="1">EC-S101</strain>
    </source>
</reference>
<dbReference type="EMBL" id="VDDB01000014">
    <property type="protein sequence ID" value="TNB93862.1"/>
    <property type="molecule type" value="Genomic_DNA"/>
</dbReference>
<dbReference type="AlphaFoldDB" id="A0A5C4KUM2"/>